<organism evidence="1 2">
    <name type="scientific">Nephila pilipes</name>
    <name type="common">Giant wood spider</name>
    <name type="synonym">Nephila maculata</name>
    <dbReference type="NCBI Taxonomy" id="299642"/>
    <lineage>
        <taxon>Eukaryota</taxon>
        <taxon>Metazoa</taxon>
        <taxon>Ecdysozoa</taxon>
        <taxon>Arthropoda</taxon>
        <taxon>Chelicerata</taxon>
        <taxon>Arachnida</taxon>
        <taxon>Araneae</taxon>
        <taxon>Araneomorphae</taxon>
        <taxon>Entelegynae</taxon>
        <taxon>Araneoidea</taxon>
        <taxon>Nephilidae</taxon>
        <taxon>Nephila</taxon>
    </lineage>
</organism>
<name>A0A8X6M8T5_NEPPI</name>
<proteinExistence type="predicted"/>
<evidence type="ECO:0000313" key="2">
    <source>
        <dbReference type="Proteomes" id="UP000887013"/>
    </source>
</evidence>
<sequence>MLVLFANVVGSSRRLPSYLPFGRPSNAPSLSDEFVCTVQTCLKSVYCFARERINVVSGPAWTQHHCESRYTIIKSLSDVVVWIQKWPTSQPNVMSIE</sequence>
<protein>
    <submittedName>
        <fullName evidence="1">Uncharacterized protein</fullName>
    </submittedName>
</protein>
<accession>A0A8X6M8T5</accession>
<dbReference type="EMBL" id="BMAW01042648">
    <property type="protein sequence ID" value="GFS35250.1"/>
    <property type="molecule type" value="Genomic_DNA"/>
</dbReference>
<reference evidence="1" key="1">
    <citation type="submission" date="2020-08" db="EMBL/GenBank/DDBJ databases">
        <title>Multicomponent nature underlies the extraordinary mechanical properties of spider dragline silk.</title>
        <authorList>
            <person name="Kono N."/>
            <person name="Nakamura H."/>
            <person name="Mori M."/>
            <person name="Yoshida Y."/>
            <person name="Ohtoshi R."/>
            <person name="Malay A.D."/>
            <person name="Moran D.A.P."/>
            <person name="Tomita M."/>
            <person name="Numata K."/>
            <person name="Arakawa K."/>
        </authorList>
    </citation>
    <scope>NUCLEOTIDE SEQUENCE</scope>
</reference>
<dbReference type="Proteomes" id="UP000887013">
    <property type="component" value="Unassembled WGS sequence"/>
</dbReference>
<keyword evidence="2" id="KW-1185">Reference proteome</keyword>
<gene>
    <name evidence="1" type="ORF">NPIL_570371</name>
</gene>
<evidence type="ECO:0000313" key="1">
    <source>
        <dbReference type="EMBL" id="GFS35250.1"/>
    </source>
</evidence>
<dbReference type="OrthoDB" id="6769926at2759"/>
<comment type="caution">
    <text evidence="1">The sequence shown here is derived from an EMBL/GenBank/DDBJ whole genome shotgun (WGS) entry which is preliminary data.</text>
</comment>
<dbReference type="AlphaFoldDB" id="A0A8X6M8T5"/>